<dbReference type="GO" id="GO:0070034">
    <property type="term" value="F:telomerase RNA binding"/>
    <property type="evidence" value="ECO:0007669"/>
    <property type="project" value="TreeGrafter"/>
</dbReference>
<evidence type="ECO:0000256" key="5">
    <source>
        <dbReference type="ARBA" id="ARBA00030185"/>
    </source>
</evidence>
<sequence>MFLMYYLSEKGERIYTFKKVDPAGNPTLSAHP</sequence>
<accession>A0A820SDZ6</accession>
<organism evidence="6 7">
    <name type="scientific">Adineta steineri</name>
    <dbReference type="NCBI Taxonomy" id="433720"/>
    <lineage>
        <taxon>Eukaryota</taxon>
        <taxon>Metazoa</taxon>
        <taxon>Spiralia</taxon>
        <taxon>Gnathifera</taxon>
        <taxon>Rotifera</taxon>
        <taxon>Eurotatoria</taxon>
        <taxon>Bdelloidea</taxon>
        <taxon>Adinetida</taxon>
        <taxon>Adinetidae</taxon>
        <taxon>Adineta</taxon>
    </lineage>
</organism>
<evidence type="ECO:0000313" key="6">
    <source>
        <dbReference type="EMBL" id="CAF4451291.1"/>
    </source>
</evidence>
<keyword evidence="2" id="KW-0690">Ribosome biogenesis</keyword>
<dbReference type="AlphaFoldDB" id="A0A820SDZ6"/>
<dbReference type="SUPFAM" id="SSF144210">
    <property type="entry name" value="Nop10-like SnoRNP"/>
    <property type="match status" value="1"/>
</dbReference>
<dbReference type="EMBL" id="CAJOBB010031502">
    <property type="protein sequence ID" value="CAF4451291.1"/>
    <property type="molecule type" value="Genomic_DNA"/>
</dbReference>
<dbReference type="Gene3D" id="4.10.80.300">
    <property type="match status" value="1"/>
</dbReference>
<protein>
    <recommendedName>
        <fullName evidence="5">Nucleolar protein 10</fullName>
    </recommendedName>
</protein>
<dbReference type="GO" id="GO:1904874">
    <property type="term" value="P:positive regulation of telomerase RNA localization to Cajal body"/>
    <property type="evidence" value="ECO:0007669"/>
    <property type="project" value="TreeGrafter"/>
</dbReference>
<evidence type="ECO:0000256" key="1">
    <source>
        <dbReference type="ARBA" id="ARBA00009462"/>
    </source>
</evidence>
<name>A0A820SDZ6_9BILA</name>
<keyword evidence="3" id="KW-0698">rRNA processing</keyword>
<evidence type="ECO:0000313" key="7">
    <source>
        <dbReference type="Proteomes" id="UP000663868"/>
    </source>
</evidence>
<evidence type="ECO:0000256" key="2">
    <source>
        <dbReference type="ARBA" id="ARBA00022517"/>
    </source>
</evidence>
<evidence type="ECO:0000256" key="3">
    <source>
        <dbReference type="ARBA" id="ARBA00022552"/>
    </source>
</evidence>
<dbReference type="PANTHER" id="PTHR13305">
    <property type="entry name" value="RIBOSOME BIOGENESIS PROTEIN NOP10"/>
    <property type="match status" value="1"/>
</dbReference>
<dbReference type="Proteomes" id="UP000663868">
    <property type="component" value="Unassembled WGS sequence"/>
</dbReference>
<feature type="non-terminal residue" evidence="6">
    <location>
        <position position="1"/>
    </location>
</feature>
<dbReference type="InterPro" id="IPR007264">
    <property type="entry name" value="H/ACA_rnp_Nop10"/>
</dbReference>
<evidence type="ECO:0000256" key="4">
    <source>
        <dbReference type="ARBA" id="ARBA00023274"/>
    </source>
</evidence>
<dbReference type="GO" id="GO:0030515">
    <property type="term" value="F:snoRNA binding"/>
    <property type="evidence" value="ECO:0007669"/>
    <property type="project" value="InterPro"/>
</dbReference>
<comment type="caution">
    <text evidence="6">The sequence shown here is derived from an EMBL/GenBank/DDBJ whole genome shotgun (WGS) entry which is preliminary data.</text>
</comment>
<gene>
    <name evidence="6" type="ORF">KXQ929_LOCUS53968</name>
</gene>
<dbReference type="GO" id="GO:0031118">
    <property type="term" value="P:rRNA pseudouridine synthesis"/>
    <property type="evidence" value="ECO:0007669"/>
    <property type="project" value="TreeGrafter"/>
</dbReference>
<dbReference type="Pfam" id="PF04135">
    <property type="entry name" value="Nop10p"/>
    <property type="match status" value="1"/>
</dbReference>
<dbReference type="GO" id="GO:0031120">
    <property type="term" value="P:snRNA pseudouridine synthesis"/>
    <property type="evidence" value="ECO:0007669"/>
    <property type="project" value="TreeGrafter"/>
</dbReference>
<comment type="similarity">
    <text evidence="1">Belongs to the NOP10 family.</text>
</comment>
<keyword evidence="4" id="KW-0687">Ribonucleoprotein</keyword>
<dbReference type="InterPro" id="IPR036756">
    <property type="entry name" value="H/ACA_rnp_Nop10_sf"/>
</dbReference>
<dbReference type="PANTHER" id="PTHR13305:SF0">
    <property type="entry name" value="H_ACA RIBONUCLEOPROTEIN COMPLEX SUBUNIT 3"/>
    <property type="match status" value="1"/>
</dbReference>
<reference evidence="6" key="1">
    <citation type="submission" date="2021-02" db="EMBL/GenBank/DDBJ databases">
        <authorList>
            <person name="Nowell W R."/>
        </authorList>
    </citation>
    <scope>NUCLEOTIDE SEQUENCE</scope>
</reference>
<proteinExistence type="inferred from homology"/>
<dbReference type="GO" id="GO:0031429">
    <property type="term" value="C:box H/ACA snoRNP complex"/>
    <property type="evidence" value="ECO:0007669"/>
    <property type="project" value="TreeGrafter"/>
</dbReference>